<evidence type="ECO:0000313" key="2">
    <source>
        <dbReference type="Proteomes" id="UP000499080"/>
    </source>
</evidence>
<accession>A0A4Y2L4G4</accession>
<reference evidence="1 2" key="1">
    <citation type="journal article" date="2019" name="Sci. Rep.">
        <title>Orb-weaving spider Araneus ventricosus genome elucidates the spidroin gene catalogue.</title>
        <authorList>
            <person name="Kono N."/>
            <person name="Nakamura H."/>
            <person name="Ohtoshi R."/>
            <person name="Moran D.A.P."/>
            <person name="Shinohara A."/>
            <person name="Yoshida Y."/>
            <person name="Fujiwara M."/>
            <person name="Mori M."/>
            <person name="Tomita M."/>
            <person name="Arakawa K."/>
        </authorList>
    </citation>
    <scope>NUCLEOTIDE SEQUENCE [LARGE SCALE GENOMIC DNA]</scope>
</reference>
<name>A0A4Y2L4G4_ARAVE</name>
<gene>
    <name evidence="1" type="ORF">AVEN_73489_1</name>
</gene>
<comment type="caution">
    <text evidence="1">The sequence shown here is derived from an EMBL/GenBank/DDBJ whole genome shotgun (WGS) entry which is preliminary data.</text>
</comment>
<evidence type="ECO:0000313" key="1">
    <source>
        <dbReference type="EMBL" id="GBN08693.1"/>
    </source>
</evidence>
<organism evidence="1 2">
    <name type="scientific">Araneus ventricosus</name>
    <name type="common">Orbweaver spider</name>
    <name type="synonym">Epeira ventricosa</name>
    <dbReference type="NCBI Taxonomy" id="182803"/>
    <lineage>
        <taxon>Eukaryota</taxon>
        <taxon>Metazoa</taxon>
        <taxon>Ecdysozoa</taxon>
        <taxon>Arthropoda</taxon>
        <taxon>Chelicerata</taxon>
        <taxon>Arachnida</taxon>
        <taxon>Araneae</taxon>
        <taxon>Araneomorphae</taxon>
        <taxon>Entelegynae</taxon>
        <taxon>Araneoidea</taxon>
        <taxon>Araneidae</taxon>
        <taxon>Araneus</taxon>
    </lineage>
</organism>
<dbReference type="Proteomes" id="UP000499080">
    <property type="component" value="Unassembled WGS sequence"/>
</dbReference>
<keyword evidence="2" id="KW-1185">Reference proteome</keyword>
<proteinExistence type="predicted"/>
<dbReference type="AlphaFoldDB" id="A0A4Y2L4G4"/>
<protein>
    <submittedName>
        <fullName evidence="1">Uncharacterized protein</fullName>
    </submittedName>
</protein>
<dbReference type="EMBL" id="BGPR01005284">
    <property type="protein sequence ID" value="GBN08693.1"/>
    <property type="molecule type" value="Genomic_DNA"/>
</dbReference>
<sequence length="134" mass="14618">MGFLSEPRLMARHGDFKNGCCSNFVKWYERSGGMLFGTKNRSTPSCLNIHRSSNESLCNSSSTEASILVAVTVDGPTALVGGITGGGNTTIIVHPREVRTHLLIWRLLIHVLVVPPTGECPSQQKGNYKFSKNE</sequence>